<protein>
    <recommendedName>
        <fullName evidence="5">Copper amine oxidase-like N-terminal domain-containing protein</fullName>
    </recommendedName>
</protein>
<dbReference type="RefSeq" id="WP_009529637.1">
    <property type="nucleotide sequence ID" value="NZ_JH414613.1"/>
</dbReference>
<evidence type="ECO:0000313" key="3">
    <source>
        <dbReference type="EMBL" id="EHL19176.1"/>
    </source>
</evidence>
<proteinExistence type="predicted"/>
<dbReference type="Proteomes" id="UP000003379">
    <property type="component" value="Unassembled WGS sequence"/>
</dbReference>
<dbReference type="HOGENOM" id="CLU_561236_0_0_9"/>
<organism evidence="3 4">
    <name type="scientific">Peptoanaerobacter stomatis</name>
    <dbReference type="NCBI Taxonomy" id="796937"/>
    <lineage>
        <taxon>Bacteria</taxon>
        <taxon>Bacillati</taxon>
        <taxon>Bacillota</taxon>
        <taxon>Clostridia</taxon>
        <taxon>Peptostreptococcales</taxon>
        <taxon>Filifactoraceae</taxon>
        <taxon>Peptoanaerobacter</taxon>
    </lineage>
</organism>
<feature type="signal peptide" evidence="2">
    <location>
        <begin position="1"/>
        <end position="28"/>
    </location>
</feature>
<evidence type="ECO:0008006" key="5">
    <source>
        <dbReference type="Google" id="ProtNLM"/>
    </source>
</evidence>
<evidence type="ECO:0000256" key="2">
    <source>
        <dbReference type="SAM" id="SignalP"/>
    </source>
</evidence>
<keyword evidence="1" id="KW-0175">Coiled coil</keyword>
<dbReference type="EMBL" id="AFZG01000028">
    <property type="protein sequence ID" value="EHL19176.1"/>
    <property type="molecule type" value="Genomic_DNA"/>
</dbReference>
<name>G9XD06_9FIRM</name>
<accession>G9XD06</accession>
<sequence>MNFKKIASSVLSGMMIFTSLAFYSSANADSASDEYFENLKRVSNWEKMETQTNIKTGFDANLDKDEKVSFGYDIELNSKFDRSKMSGDLNVKFTPKNDKTPVIPEFKLYFDDKDLYINKEFVSMVGSYIGIDKKFDRDFVKIELNEKDSKKLGLNSKYMKNYYENAPQLTEKMINFIKSIDLGIDLGLTKKSDNNYILTWDSDKIVDITNAYFKYIFSNFESFAKFYNDVLGIDVYEVYMDSGVKVSNEELENNMKEALEMWKKQVEPMMPVIKEVIKGSEISMEEAFGDDNYSAKINLNINIDVNKADKLFNSALSSTEKDNVSVGVVGKKADKNSEQNIKFLLQSDQMSKSSPDLEMKAPNSYDTFNYSEFMAEKQKQIEEELKKYEEEQKNAKQKGDDKYEISISPSKKILVKNEYGEKSETKIDCKVQNGVLYVKTSDLEEHILHDVLDEKDEYLPFKKIMEEREFDVVWNAKEHMITATMK</sequence>
<gene>
    <name evidence="3" type="ORF">HMPREF9628_01733</name>
</gene>
<comment type="caution">
    <text evidence="3">The sequence shown here is derived from an EMBL/GenBank/DDBJ whole genome shotgun (WGS) entry which is preliminary data.</text>
</comment>
<evidence type="ECO:0000313" key="4">
    <source>
        <dbReference type="Proteomes" id="UP000003379"/>
    </source>
</evidence>
<feature type="chain" id="PRO_5003528387" description="Copper amine oxidase-like N-terminal domain-containing protein" evidence="2">
    <location>
        <begin position="29"/>
        <end position="486"/>
    </location>
</feature>
<reference evidence="3 4" key="1">
    <citation type="submission" date="2011-08" db="EMBL/GenBank/DDBJ databases">
        <title>The Genome Sequence of Eubacteriaceae bacterium CM5.</title>
        <authorList>
            <consortium name="The Broad Institute Genome Sequencing Platform"/>
            <person name="Earl A."/>
            <person name="Ward D."/>
            <person name="Feldgarden M."/>
            <person name="Gevers D."/>
            <person name="Sizova M."/>
            <person name="Hazen A."/>
            <person name="Epstein S."/>
            <person name="Young S.K."/>
            <person name="Zeng Q."/>
            <person name="Gargeya S."/>
            <person name="Fitzgerald M."/>
            <person name="Haas B."/>
            <person name="Abouelleil A."/>
            <person name="Alvarado L."/>
            <person name="Arachchi H.M."/>
            <person name="Berlin A."/>
            <person name="Brown A."/>
            <person name="Chapman S.B."/>
            <person name="Chen Z."/>
            <person name="Dunbar C."/>
            <person name="Freedman E."/>
            <person name="Gearin G."/>
            <person name="Gellesch M."/>
            <person name="Goldberg J."/>
            <person name="Griggs A."/>
            <person name="Gujja S."/>
            <person name="Heiman D."/>
            <person name="Howarth C."/>
            <person name="Larson L."/>
            <person name="Lui A."/>
            <person name="MacDonald P.J.P."/>
            <person name="Montmayeur A."/>
            <person name="Murphy C."/>
            <person name="Neiman D."/>
            <person name="Pearson M."/>
            <person name="Priest M."/>
            <person name="Roberts A."/>
            <person name="Saif S."/>
            <person name="Shea T."/>
            <person name="Shenoy N."/>
            <person name="Sisk P."/>
            <person name="Stolte C."/>
            <person name="Sykes S."/>
            <person name="Wortman J."/>
            <person name="Nusbaum C."/>
            <person name="Birren B."/>
        </authorList>
    </citation>
    <scope>NUCLEOTIDE SEQUENCE [LARGE SCALE GENOMIC DNA]</scope>
    <source>
        <strain evidence="3 4">CM5</strain>
    </source>
</reference>
<keyword evidence="2" id="KW-0732">Signal</keyword>
<evidence type="ECO:0000256" key="1">
    <source>
        <dbReference type="SAM" id="Coils"/>
    </source>
</evidence>
<feature type="coiled-coil region" evidence="1">
    <location>
        <begin position="371"/>
        <end position="401"/>
    </location>
</feature>
<dbReference type="AlphaFoldDB" id="G9XD06"/>